<dbReference type="OrthoDB" id="795069at2"/>
<dbReference type="Proteomes" id="UP000199354">
    <property type="component" value="Unassembled WGS sequence"/>
</dbReference>
<protein>
    <recommendedName>
        <fullName evidence="3">Replication initiation factor</fullName>
    </recommendedName>
</protein>
<proteinExistence type="predicted"/>
<dbReference type="STRING" id="490189.SAMN02927903_01092"/>
<dbReference type="EMBL" id="FMVF01000004">
    <property type="protein sequence ID" value="SCY27576.1"/>
    <property type="molecule type" value="Genomic_DNA"/>
</dbReference>
<gene>
    <name evidence="1" type="ORF">SAMN02927903_01092</name>
</gene>
<evidence type="ECO:0008006" key="3">
    <source>
        <dbReference type="Google" id="ProtNLM"/>
    </source>
</evidence>
<accession>A0A1G5EKU4</accession>
<sequence length="310" mass="36666">MIDLVRSQVRDVQLIDYLRQHPKLEWVSNEDKFNRFDFEVVKTKHVRQFKGILFRFFDDRLDIIFKPHFYFNDDRHNANDFSMNSSITTILEFQRTFQVDLQQFPVFGFEYGVNVISPLDVKDLITYAYAHDRNEFRNDADLGFSKRSFSTDKRGKANTYKTVKFYAKGIQQVSHCHPDTVRFEIKSQSRKFIRQLDIVTMYDLTKPEVYAKLAESIIEEFDAMLILDGSADTSRLSASDRFKLTNYQNTMTWYRILQQHRNAFSRNKKTYHDLLDKTGTHLKRQLSIAVQSKLYELTEASVGEQVQIPI</sequence>
<evidence type="ECO:0000313" key="1">
    <source>
        <dbReference type="EMBL" id="SCY27576.1"/>
    </source>
</evidence>
<dbReference type="RefSeq" id="WP_091141277.1">
    <property type="nucleotide sequence ID" value="NZ_FMVF01000004.1"/>
</dbReference>
<organism evidence="1 2">
    <name type="scientific">Flavobacterium caeni</name>
    <dbReference type="NCBI Taxonomy" id="490189"/>
    <lineage>
        <taxon>Bacteria</taxon>
        <taxon>Pseudomonadati</taxon>
        <taxon>Bacteroidota</taxon>
        <taxon>Flavobacteriia</taxon>
        <taxon>Flavobacteriales</taxon>
        <taxon>Flavobacteriaceae</taxon>
        <taxon>Flavobacterium</taxon>
    </lineage>
</organism>
<reference evidence="1 2" key="1">
    <citation type="submission" date="2016-10" db="EMBL/GenBank/DDBJ databases">
        <authorList>
            <person name="de Groot N.N."/>
        </authorList>
    </citation>
    <scope>NUCLEOTIDE SEQUENCE [LARGE SCALE GENOMIC DNA]</scope>
    <source>
        <strain evidence="1 2">CGMCC 1.7031</strain>
    </source>
</reference>
<dbReference type="AlphaFoldDB" id="A0A1G5EKU4"/>
<evidence type="ECO:0000313" key="2">
    <source>
        <dbReference type="Proteomes" id="UP000199354"/>
    </source>
</evidence>
<name>A0A1G5EKU4_9FLAO</name>
<keyword evidence="2" id="KW-1185">Reference proteome</keyword>